<feature type="transmembrane region" description="Helical" evidence="1">
    <location>
        <begin position="81"/>
        <end position="99"/>
    </location>
</feature>
<proteinExistence type="predicted"/>
<feature type="transmembrane region" description="Helical" evidence="1">
    <location>
        <begin position="144"/>
        <end position="171"/>
    </location>
</feature>
<evidence type="ECO:0000313" key="5">
    <source>
        <dbReference type="Proteomes" id="UP000050515"/>
    </source>
</evidence>
<feature type="transmembrane region" description="Helical" evidence="1">
    <location>
        <begin position="183"/>
        <end position="199"/>
    </location>
</feature>
<keyword evidence="1" id="KW-0812">Transmembrane</keyword>
<accession>A0A0P9CVF3</accession>
<evidence type="ECO:0000313" key="3">
    <source>
        <dbReference type="EMBL" id="KQB34917.1"/>
    </source>
</evidence>
<dbReference type="PATRIC" id="fig|507754.4.peg.955"/>
<dbReference type="Proteomes" id="UP000050320">
    <property type="component" value="Unassembled WGS sequence"/>
</dbReference>
<evidence type="ECO:0000256" key="1">
    <source>
        <dbReference type="SAM" id="Phobius"/>
    </source>
</evidence>
<comment type="caution">
    <text evidence="2">The sequence shown here is derived from an EMBL/GenBank/DDBJ whole genome shotgun (WGS) entry which is preliminary data.</text>
</comment>
<dbReference type="AlphaFoldDB" id="A0A0P9CVF3"/>
<gene>
    <name evidence="3" type="ORF">AOG54_03495</name>
    <name evidence="2" type="ORF">SE19_03250</name>
</gene>
<reference evidence="3 4" key="2">
    <citation type="submission" date="2015-09" db="EMBL/GenBank/DDBJ databases">
        <title>Heavy metals and arsenic resistance mechanisms in polyextremophilic archaea of the family Ferroplasmaceae.</title>
        <authorList>
            <person name="Bulaev A.G."/>
            <person name="Kanygina A.V."/>
        </authorList>
    </citation>
    <scope>NUCLEOTIDE SEQUENCE [LARGE SCALE GENOMIC DNA]</scope>
    <source>
        <strain evidence="3 4">VT</strain>
    </source>
</reference>
<organism evidence="2 5">
    <name type="scientific">Acidiplasma aeolicum</name>
    <dbReference type="NCBI Taxonomy" id="507754"/>
    <lineage>
        <taxon>Archaea</taxon>
        <taxon>Methanobacteriati</taxon>
        <taxon>Thermoplasmatota</taxon>
        <taxon>Thermoplasmata</taxon>
        <taxon>Thermoplasmatales</taxon>
        <taxon>Ferroplasmaceae</taxon>
        <taxon>Acidiplasma</taxon>
    </lineage>
</organism>
<dbReference type="EMBL" id="LJCQ01000159">
    <property type="protein sequence ID" value="KPV46939.1"/>
    <property type="molecule type" value="Genomic_DNA"/>
</dbReference>
<dbReference type="EMBL" id="LKBG01000189">
    <property type="protein sequence ID" value="KQB34917.1"/>
    <property type="molecule type" value="Genomic_DNA"/>
</dbReference>
<dbReference type="Proteomes" id="UP000050515">
    <property type="component" value="Unassembled WGS sequence"/>
</dbReference>
<dbReference type="RefSeq" id="WP_054964034.1">
    <property type="nucleotide sequence ID" value="NZ_LJCQ01000159.1"/>
</dbReference>
<feature type="transmembrane region" description="Helical" evidence="1">
    <location>
        <begin position="48"/>
        <end position="75"/>
    </location>
</feature>
<evidence type="ECO:0000313" key="4">
    <source>
        <dbReference type="Proteomes" id="UP000050320"/>
    </source>
</evidence>
<keyword evidence="1" id="KW-1133">Transmembrane helix</keyword>
<name>A0A0P9CVF3_9ARCH</name>
<feature type="transmembrane region" description="Helical" evidence="1">
    <location>
        <begin position="119"/>
        <end position="138"/>
    </location>
</feature>
<keyword evidence="4" id="KW-1185">Reference proteome</keyword>
<feature type="transmembrane region" description="Helical" evidence="1">
    <location>
        <begin position="6"/>
        <end position="27"/>
    </location>
</feature>
<dbReference type="OrthoDB" id="57567at2157"/>
<protein>
    <submittedName>
        <fullName evidence="2">Uncharacterized protein</fullName>
    </submittedName>
</protein>
<evidence type="ECO:0000313" key="2">
    <source>
        <dbReference type="EMBL" id="KPV46939.1"/>
    </source>
</evidence>
<reference evidence="2 5" key="1">
    <citation type="submission" date="2015-09" db="EMBL/GenBank/DDBJ databases">
        <title>Draft genome sequence of Acidiplasma aeolicum DSM 18409.</title>
        <authorList>
            <person name="Hemp J."/>
        </authorList>
    </citation>
    <scope>NUCLEOTIDE SEQUENCE [LARGE SCALE GENOMIC DNA]</scope>
    <source>
        <strain evidence="2 5">V</strain>
    </source>
</reference>
<keyword evidence="1" id="KW-0472">Membrane</keyword>
<sequence length="200" mass="22330">MMVVLYLLVPAAIVSLAIIIAILHMIAPDHWTPIISYAIKNRYTKKKAGAVSLSLGILHGLFSSVLSFTIVIFGIHFIPDIYLRLFVVSILLFVSFYIIINARHEAHENRMPEPIKKTILLTSIIPDPAIVPVILMGLTYGMGFIFNTISVFIIISGLTLFSITIFLHKILFNKINSLSPQKIDYLVALILLVTVVFVIL</sequence>